<gene>
    <name evidence="1" type="ORF">BCV72DRAFT_124051</name>
</gene>
<evidence type="ECO:0000313" key="1">
    <source>
        <dbReference type="EMBL" id="ORE06508.1"/>
    </source>
</evidence>
<dbReference type="AlphaFoldDB" id="A0A1X0R3K5"/>
<reference evidence="1" key="1">
    <citation type="journal article" date="2016" name="Proc. Natl. Acad. Sci. U.S.A.">
        <title>Lipid metabolic changes in an early divergent fungus govern the establishment of a mutualistic symbiosis with endobacteria.</title>
        <authorList>
            <person name="Lastovetsky O.A."/>
            <person name="Gaspar M.L."/>
            <person name="Mondo S.J."/>
            <person name="LaButti K.M."/>
            <person name="Sandor L."/>
            <person name="Grigoriev I.V."/>
            <person name="Henry S.A."/>
            <person name="Pawlowska T.E."/>
        </authorList>
    </citation>
    <scope>NUCLEOTIDE SEQUENCE [LARGE SCALE GENOMIC DNA]</scope>
    <source>
        <strain evidence="1">ATCC 52814</strain>
    </source>
</reference>
<proteinExistence type="predicted"/>
<name>A0A1X0R3K5_RHIZD</name>
<organism evidence="1">
    <name type="scientific">Rhizopus microsporus var. microsporus</name>
    <dbReference type="NCBI Taxonomy" id="86635"/>
    <lineage>
        <taxon>Eukaryota</taxon>
        <taxon>Fungi</taxon>
        <taxon>Fungi incertae sedis</taxon>
        <taxon>Mucoromycota</taxon>
        <taxon>Mucoromycotina</taxon>
        <taxon>Mucoromycetes</taxon>
        <taxon>Mucorales</taxon>
        <taxon>Mucorineae</taxon>
        <taxon>Rhizopodaceae</taxon>
        <taxon>Rhizopus</taxon>
    </lineage>
</organism>
<accession>A0A1X0R3K5</accession>
<dbReference type="Proteomes" id="UP000242414">
    <property type="component" value="Unassembled WGS sequence"/>
</dbReference>
<protein>
    <submittedName>
        <fullName evidence="1">Uncharacterized protein</fullName>
    </submittedName>
</protein>
<dbReference type="VEuPathDB" id="FungiDB:BCV72DRAFT_124051"/>
<sequence length="67" mass="7578">MDNIIKLTIEQTQVLLNFSKQFKEQGLRAESIGFQVLPEEILGDLETTSQNCTRGQNKKVCQGHTQV</sequence>
<dbReference type="EMBL" id="KV921922">
    <property type="protein sequence ID" value="ORE06508.1"/>
    <property type="molecule type" value="Genomic_DNA"/>
</dbReference>